<reference evidence="1 2" key="1">
    <citation type="journal article" date="2016" name="Nat. Commun.">
        <title>Thousands of microbial genomes shed light on interconnected biogeochemical processes in an aquifer system.</title>
        <authorList>
            <person name="Anantharaman K."/>
            <person name="Brown C.T."/>
            <person name="Hug L.A."/>
            <person name="Sharon I."/>
            <person name="Castelle C.J."/>
            <person name="Probst A.J."/>
            <person name="Thomas B.C."/>
            <person name="Singh A."/>
            <person name="Wilkins M.J."/>
            <person name="Karaoz U."/>
            <person name="Brodie E.L."/>
            <person name="Williams K.H."/>
            <person name="Hubbard S.S."/>
            <person name="Banfield J.F."/>
        </authorList>
    </citation>
    <scope>NUCLEOTIDE SEQUENCE [LARGE SCALE GENOMIC DNA]</scope>
</reference>
<dbReference type="Pfam" id="PF13489">
    <property type="entry name" value="Methyltransf_23"/>
    <property type="match status" value="1"/>
</dbReference>
<name>A0A1G2P0H2_9BACT</name>
<evidence type="ECO:0000313" key="2">
    <source>
        <dbReference type="Proteomes" id="UP000177269"/>
    </source>
</evidence>
<gene>
    <name evidence="1" type="ORF">A3G52_03405</name>
</gene>
<dbReference type="SUPFAM" id="SSF53335">
    <property type="entry name" value="S-adenosyl-L-methionine-dependent methyltransferases"/>
    <property type="match status" value="1"/>
</dbReference>
<accession>A0A1G2P0H2</accession>
<evidence type="ECO:0000313" key="1">
    <source>
        <dbReference type="EMBL" id="OHA41855.1"/>
    </source>
</evidence>
<dbReference type="Proteomes" id="UP000177269">
    <property type="component" value="Unassembled WGS sequence"/>
</dbReference>
<organism evidence="1 2">
    <name type="scientific">Candidatus Taylorbacteria bacterium RIFCSPLOWO2_12_FULL_43_20</name>
    <dbReference type="NCBI Taxonomy" id="1802332"/>
    <lineage>
        <taxon>Bacteria</taxon>
        <taxon>Candidatus Tayloriibacteriota</taxon>
    </lineage>
</organism>
<protein>
    <submittedName>
        <fullName evidence="1">Uncharacterized protein</fullName>
    </submittedName>
</protein>
<dbReference type="AlphaFoldDB" id="A0A1G2P0H2"/>
<dbReference type="Gene3D" id="3.40.50.150">
    <property type="entry name" value="Vaccinia Virus protein VP39"/>
    <property type="match status" value="1"/>
</dbReference>
<dbReference type="EMBL" id="MHSK01000024">
    <property type="protein sequence ID" value="OHA41855.1"/>
    <property type="molecule type" value="Genomic_DNA"/>
</dbReference>
<proteinExistence type="predicted"/>
<dbReference type="InterPro" id="IPR029063">
    <property type="entry name" value="SAM-dependent_MTases_sf"/>
</dbReference>
<comment type="caution">
    <text evidence="1">The sequence shown here is derived from an EMBL/GenBank/DDBJ whole genome shotgun (WGS) entry which is preliminary data.</text>
</comment>
<sequence length="247" mass="28317">MDSTLYDIHRNWHDTHWWFQGRKKIVGFLLARAWRKRKKLKSIIDIGSGGGSMIAMLKKHASEVDILEPNNRLAYLIKKSGDSNNVYDVPLELFRGTREYSAASLFDVLEHIQDDMKALNKIHSMLETGGFIAITVPAYDFLWSSHDVKAGHFRRYTRSEIVKKLEACGFSVKRATYFNTILFPVVWAVRVFRKKDAKFSGSKSDFSFGATGAVNWLLGMMFSFEKICLFFGNFPFGVSIFCLAEKK</sequence>